<protein>
    <recommendedName>
        <fullName evidence="4">DUF883 domain-containing protein</fullName>
    </recommendedName>
</protein>
<reference evidence="3" key="1">
    <citation type="journal article" date="2020" name="mSystems">
        <title>Genome- and Community-Level Interaction Insights into Carbon Utilization and Element Cycling Functions of Hydrothermarchaeota in Hydrothermal Sediment.</title>
        <authorList>
            <person name="Zhou Z."/>
            <person name="Liu Y."/>
            <person name="Xu W."/>
            <person name="Pan J."/>
            <person name="Luo Z.H."/>
            <person name="Li M."/>
        </authorList>
    </citation>
    <scope>NUCLEOTIDE SEQUENCE [LARGE SCALE GENOMIC DNA]</scope>
    <source>
        <strain evidence="3">HyVt-633</strain>
    </source>
</reference>
<sequence>MEQQIPFNATPPQQQQQPEKAPTPFDDLPEPLREAGQMASDAFKEFKDSDAYEQILEAKDKAHNYITDNPMQSFFIALGLGTVLGFLLKRK</sequence>
<keyword evidence="2" id="KW-0472">Membrane</keyword>
<name>A0A7C5DEX3_9CHLB</name>
<gene>
    <name evidence="3" type="ORF">ENL07_08675</name>
</gene>
<accession>A0A7C5DEX3</accession>
<evidence type="ECO:0000313" key="3">
    <source>
        <dbReference type="EMBL" id="HHE32673.1"/>
    </source>
</evidence>
<organism evidence="3">
    <name type="scientific">Chlorobaculum parvum</name>
    <dbReference type="NCBI Taxonomy" id="274539"/>
    <lineage>
        <taxon>Bacteria</taxon>
        <taxon>Pseudomonadati</taxon>
        <taxon>Chlorobiota</taxon>
        <taxon>Chlorobiia</taxon>
        <taxon>Chlorobiales</taxon>
        <taxon>Chlorobiaceae</taxon>
        <taxon>Chlorobaculum</taxon>
    </lineage>
</organism>
<dbReference type="Proteomes" id="UP000886058">
    <property type="component" value="Unassembled WGS sequence"/>
</dbReference>
<evidence type="ECO:0008006" key="4">
    <source>
        <dbReference type="Google" id="ProtNLM"/>
    </source>
</evidence>
<dbReference type="EMBL" id="DRSQ01000182">
    <property type="protein sequence ID" value="HHE32673.1"/>
    <property type="molecule type" value="Genomic_DNA"/>
</dbReference>
<dbReference type="AlphaFoldDB" id="A0A7C5DEX3"/>
<comment type="caution">
    <text evidence="3">The sequence shown here is derived from an EMBL/GenBank/DDBJ whole genome shotgun (WGS) entry which is preliminary data.</text>
</comment>
<evidence type="ECO:0000256" key="1">
    <source>
        <dbReference type="SAM" id="MobiDB-lite"/>
    </source>
</evidence>
<proteinExistence type="predicted"/>
<keyword evidence="2" id="KW-0812">Transmembrane</keyword>
<keyword evidence="2" id="KW-1133">Transmembrane helix</keyword>
<evidence type="ECO:0000256" key="2">
    <source>
        <dbReference type="SAM" id="Phobius"/>
    </source>
</evidence>
<feature type="region of interest" description="Disordered" evidence="1">
    <location>
        <begin position="1"/>
        <end position="31"/>
    </location>
</feature>
<feature type="transmembrane region" description="Helical" evidence="2">
    <location>
        <begin position="71"/>
        <end position="88"/>
    </location>
</feature>